<keyword evidence="8" id="KW-1185">Reference proteome</keyword>
<gene>
    <name evidence="7" type="ORF">M011DRAFT_411331</name>
</gene>
<dbReference type="PANTHER" id="PTHR11266:SF80">
    <property type="entry name" value="PEROXISOMAL MEMBRANE PROTEIN 2"/>
    <property type="match status" value="1"/>
</dbReference>
<feature type="transmembrane region" description="Helical" evidence="6">
    <location>
        <begin position="114"/>
        <end position="137"/>
    </location>
</feature>
<accession>A0A6A6UXQ6</accession>
<comment type="subcellular location">
    <subcellularLocation>
        <location evidence="1">Membrane</location>
        <topology evidence="1">Multi-pass membrane protein</topology>
    </subcellularLocation>
</comment>
<name>A0A6A6UXQ6_9PLEO</name>
<protein>
    <submittedName>
        <fullName evidence="7">Integral membrane protein-like protein</fullName>
    </submittedName>
</protein>
<evidence type="ECO:0000256" key="2">
    <source>
        <dbReference type="ARBA" id="ARBA00006824"/>
    </source>
</evidence>
<dbReference type="Pfam" id="PF04117">
    <property type="entry name" value="Mpv17_PMP22"/>
    <property type="match status" value="1"/>
</dbReference>
<comment type="similarity">
    <text evidence="2 6">Belongs to the peroxisomal membrane protein PXMP2/4 family.</text>
</comment>
<keyword evidence="4 6" id="KW-1133">Transmembrane helix</keyword>
<keyword evidence="5 6" id="KW-0472">Membrane</keyword>
<sequence length="202" mass="23152">MKLPPIINSCLLALAIDCCSNLIAQRLKAYKLGIPFAFDGVLFTQFMIMGGIGGPINFHWQLWLERTFPGWKLSTRRGDVKTLDTVELGLVSGSDVKEPEPVRVRNWWNIFRKWFTDCITLGALLNTTLFLVVMGVLKGKTWSHIGTDLRTEMWPIIWDSYKVWPIANFFSTTYFPAERRIVFLSCCGLIWNIYLSLVAARL</sequence>
<dbReference type="EMBL" id="MU006601">
    <property type="protein sequence ID" value="KAF2743058.1"/>
    <property type="molecule type" value="Genomic_DNA"/>
</dbReference>
<evidence type="ECO:0000313" key="8">
    <source>
        <dbReference type="Proteomes" id="UP000799440"/>
    </source>
</evidence>
<dbReference type="InterPro" id="IPR007248">
    <property type="entry name" value="Mpv17_PMP22"/>
</dbReference>
<evidence type="ECO:0000256" key="5">
    <source>
        <dbReference type="ARBA" id="ARBA00023136"/>
    </source>
</evidence>
<evidence type="ECO:0000256" key="4">
    <source>
        <dbReference type="ARBA" id="ARBA00022989"/>
    </source>
</evidence>
<feature type="transmembrane region" description="Helical" evidence="6">
    <location>
        <begin position="181"/>
        <end position="200"/>
    </location>
</feature>
<evidence type="ECO:0000256" key="3">
    <source>
        <dbReference type="ARBA" id="ARBA00022692"/>
    </source>
</evidence>
<dbReference type="AlphaFoldDB" id="A0A6A6UXQ6"/>
<organism evidence="7 8">
    <name type="scientific">Sporormia fimetaria CBS 119925</name>
    <dbReference type="NCBI Taxonomy" id="1340428"/>
    <lineage>
        <taxon>Eukaryota</taxon>
        <taxon>Fungi</taxon>
        <taxon>Dikarya</taxon>
        <taxon>Ascomycota</taxon>
        <taxon>Pezizomycotina</taxon>
        <taxon>Dothideomycetes</taxon>
        <taxon>Pleosporomycetidae</taxon>
        <taxon>Pleosporales</taxon>
        <taxon>Sporormiaceae</taxon>
        <taxon>Sporormia</taxon>
    </lineage>
</organism>
<evidence type="ECO:0000256" key="6">
    <source>
        <dbReference type="RuleBase" id="RU363053"/>
    </source>
</evidence>
<evidence type="ECO:0000256" key="1">
    <source>
        <dbReference type="ARBA" id="ARBA00004141"/>
    </source>
</evidence>
<keyword evidence="3 6" id="KW-0812">Transmembrane</keyword>
<feature type="transmembrane region" description="Helical" evidence="6">
    <location>
        <begin position="36"/>
        <end position="56"/>
    </location>
</feature>
<dbReference type="PANTHER" id="PTHR11266">
    <property type="entry name" value="PEROXISOMAL MEMBRANE PROTEIN 2, PXMP2 MPV17"/>
    <property type="match status" value="1"/>
</dbReference>
<proteinExistence type="inferred from homology"/>
<dbReference type="GO" id="GO:0005778">
    <property type="term" value="C:peroxisomal membrane"/>
    <property type="evidence" value="ECO:0007669"/>
    <property type="project" value="TreeGrafter"/>
</dbReference>
<dbReference type="Proteomes" id="UP000799440">
    <property type="component" value="Unassembled WGS sequence"/>
</dbReference>
<reference evidence="7" key="1">
    <citation type="journal article" date="2020" name="Stud. Mycol.">
        <title>101 Dothideomycetes genomes: a test case for predicting lifestyles and emergence of pathogens.</title>
        <authorList>
            <person name="Haridas S."/>
            <person name="Albert R."/>
            <person name="Binder M."/>
            <person name="Bloem J."/>
            <person name="Labutti K."/>
            <person name="Salamov A."/>
            <person name="Andreopoulos B."/>
            <person name="Baker S."/>
            <person name="Barry K."/>
            <person name="Bills G."/>
            <person name="Bluhm B."/>
            <person name="Cannon C."/>
            <person name="Castanera R."/>
            <person name="Culley D."/>
            <person name="Daum C."/>
            <person name="Ezra D."/>
            <person name="Gonzalez J."/>
            <person name="Henrissat B."/>
            <person name="Kuo A."/>
            <person name="Liang C."/>
            <person name="Lipzen A."/>
            <person name="Lutzoni F."/>
            <person name="Magnuson J."/>
            <person name="Mondo S."/>
            <person name="Nolan M."/>
            <person name="Ohm R."/>
            <person name="Pangilinan J."/>
            <person name="Park H.-J."/>
            <person name="Ramirez L."/>
            <person name="Alfaro M."/>
            <person name="Sun H."/>
            <person name="Tritt A."/>
            <person name="Yoshinaga Y."/>
            <person name="Zwiers L.-H."/>
            <person name="Turgeon B."/>
            <person name="Goodwin S."/>
            <person name="Spatafora J."/>
            <person name="Crous P."/>
            <person name="Grigoriev I."/>
        </authorList>
    </citation>
    <scope>NUCLEOTIDE SEQUENCE</scope>
    <source>
        <strain evidence="7">CBS 119925</strain>
    </source>
</reference>
<evidence type="ECO:0000313" key="7">
    <source>
        <dbReference type="EMBL" id="KAF2743058.1"/>
    </source>
</evidence>
<dbReference type="OrthoDB" id="10267969at2759"/>